<dbReference type="Pfam" id="PF07929">
    <property type="entry name" value="PRiA4_ORF3"/>
    <property type="match status" value="1"/>
</dbReference>
<evidence type="ECO:0000313" key="3">
    <source>
        <dbReference type="Proteomes" id="UP000321291"/>
    </source>
</evidence>
<keyword evidence="3" id="KW-1185">Reference proteome</keyword>
<dbReference type="AlphaFoldDB" id="A0A5B8VR56"/>
<accession>A0A5B8VR56</accession>
<dbReference type="SUPFAM" id="SSF159941">
    <property type="entry name" value="MM3350-like"/>
    <property type="match status" value="1"/>
</dbReference>
<dbReference type="Gene3D" id="3.10.290.30">
    <property type="entry name" value="MM3350-like"/>
    <property type="match status" value="1"/>
</dbReference>
<protein>
    <submittedName>
        <fullName evidence="2">Plasmid pRiA4b ORF-3 family protein</fullName>
    </submittedName>
</protein>
<evidence type="ECO:0000313" key="2">
    <source>
        <dbReference type="EMBL" id="QEC73743.1"/>
    </source>
</evidence>
<proteinExistence type="predicted"/>
<feature type="domain" description="Plasmid pRiA4b Orf3-like" evidence="1">
    <location>
        <begin position="3"/>
        <end position="180"/>
    </location>
</feature>
<reference evidence="2 3" key="1">
    <citation type="journal article" date="2017" name="Int. J. Syst. Evol. Microbiol.">
        <title>Arachidicoccus ginsenosidivorans sp. nov., with ginsenoside-converting activity isolated from ginseng cultivating soil.</title>
        <authorList>
            <person name="Siddiqi M.Z."/>
            <person name="Aslam Z."/>
            <person name="Im W.T."/>
        </authorList>
    </citation>
    <scope>NUCLEOTIDE SEQUENCE [LARGE SCALE GENOMIC DNA]</scope>
    <source>
        <strain evidence="2 3">Gsoil 809</strain>
    </source>
</reference>
<gene>
    <name evidence="2" type="ORF">FSB73_20800</name>
</gene>
<evidence type="ECO:0000259" key="1">
    <source>
        <dbReference type="Pfam" id="PF07929"/>
    </source>
</evidence>
<organism evidence="2 3">
    <name type="scientific">Arachidicoccus ginsenosidivorans</name>
    <dbReference type="NCBI Taxonomy" id="496057"/>
    <lineage>
        <taxon>Bacteria</taxon>
        <taxon>Pseudomonadati</taxon>
        <taxon>Bacteroidota</taxon>
        <taxon>Chitinophagia</taxon>
        <taxon>Chitinophagales</taxon>
        <taxon>Chitinophagaceae</taxon>
        <taxon>Arachidicoccus</taxon>
    </lineage>
</organism>
<dbReference type="EMBL" id="CP042434">
    <property type="protein sequence ID" value="QEC73743.1"/>
    <property type="molecule type" value="Genomic_DNA"/>
</dbReference>
<dbReference type="Proteomes" id="UP000321291">
    <property type="component" value="Chromosome"/>
</dbReference>
<dbReference type="OrthoDB" id="9801392at2"/>
<dbReference type="KEGG" id="agi:FSB73_20800"/>
<dbReference type="PANTHER" id="PTHR41878:SF1">
    <property type="entry name" value="TNPR PROTEIN"/>
    <property type="match status" value="1"/>
</dbReference>
<sequence length="187" mass="21130">MYLQLKIQIKGISKPPVWREVFVPADYTFDALHKVILRSFGWGGGHLYAFTPNGLGSRPSIEQAIDDYGYKSEEADMDSRKTKLSKFLGTAGVKFSYTYDFGDDWEHTILVKAVKQGKINHAELIGGKGKCPPDDCGGVWGYKDLLDTISNPKHPDYASMREWLGLENGETWDTHQFDLENTAKHVR</sequence>
<dbReference type="InterPro" id="IPR012912">
    <property type="entry name" value="Plasmid_pRiA4b_Orf3-like"/>
</dbReference>
<name>A0A5B8VR56_9BACT</name>
<dbReference type="InterPro" id="IPR024047">
    <property type="entry name" value="MM3350-like_sf"/>
</dbReference>
<dbReference type="RefSeq" id="WP_146786723.1">
    <property type="nucleotide sequence ID" value="NZ_CP042434.1"/>
</dbReference>
<dbReference type="PANTHER" id="PTHR41878">
    <property type="entry name" value="LEXA REPRESSOR-RELATED"/>
    <property type="match status" value="1"/>
</dbReference>